<reference evidence="5" key="1">
    <citation type="submission" date="2018-05" db="EMBL/GenBank/DDBJ databases">
        <authorList>
            <person name="Lanie J.A."/>
            <person name="Ng W.-L."/>
            <person name="Kazmierczak K.M."/>
            <person name="Andrzejewski T.M."/>
            <person name="Davidsen T.M."/>
            <person name="Wayne K.J."/>
            <person name="Tettelin H."/>
            <person name="Glass J.I."/>
            <person name="Rusch D."/>
            <person name="Podicherti R."/>
            <person name="Tsui H.-C.T."/>
            <person name="Winkler M.E."/>
        </authorList>
    </citation>
    <scope>NUCLEOTIDE SEQUENCE</scope>
</reference>
<keyword evidence="2" id="KW-0697">Rotamase</keyword>
<dbReference type="AlphaFoldDB" id="A0A381SMU6"/>
<name>A0A381SMU6_9ZZZZ</name>
<dbReference type="InterPro" id="IPR002130">
    <property type="entry name" value="Cyclophilin-type_PPIase_dom"/>
</dbReference>
<dbReference type="EMBL" id="UINC01003259">
    <property type="protein sequence ID" value="SVA04744.1"/>
    <property type="molecule type" value="Genomic_DNA"/>
</dbReference>
<dbReference type="Gene3D" id="2.40.100.10">
    <property type="entry name" value="Cyclophilin-like"/>
    <property type="match status" value="2"/>
</dbReference>
<dbReference type="GO" id="GO:0003755">
    <property type="term" value="F:peptidyl-prolyl cis-trans isomerase activity"/>
    <property type="evidence" value="ECO:0007669"/>
    <property type="project" value="UniProtKB-KW"/>
</dbReference>
<dbReference type="CDD" id="cd00317">
    <property type="entry name" value="cyclophilin"/>
    <property type="match status" value="2"/>
</dbReference>
<dbReference type="Pfam" id="PF00160">
    <property type="entry name" value="Pro_isomerase"/>
    <property type="match status" value="2"/>
</dbReference>
<evidence type="ECO:0000259" key="4">
    <source>
        <dbReference type="PROSITE" id="PS50072"/>
    </source>
</evidence>
<keyword evidence="3" id="KW-0413">Isomerase</keyword>
<evidence type="ECO:0000256" key="3">
    <source>
        <dbReference type="ARBA" id="ARBA00023235"/>
    </source>
</evidence>
<sequence>MPMTFSRHVEKPRAVMAAVIMWLLCFNPSAIAQDVPAKFVTPFSLDEMTAKQAIIETDRGQFIVDLLPKAAPNHVGYFIKSAREGVYDGTIFHRMVRHGIVQGGDPLTKNMDKAESYGQGGLGVLALEISDERHTRGAVSAAQVPSEPDSAGSQFFISVVDQPALDGSYTVFGRVSRGMNLVTEISEADTDEEGKAIERIAIHTVAIRDKPSPQPMPFSQDSVEELAAYRVILATTSGTITIEFMPEIAPEHVRNFLRLASAGVFDGMSIHRVVEGALIQTGWLGSRDRPLDENQERLVTNLQPEFSNTAHVRGIVSMARGDDPASASTSFFICTATVSSLDGNYTVFGRVVDSMATLDSIESLPLNGETPLERVEILAVQVAR</sequence>
<evidence type="ECO:0000313" key="5">
    <source>
        <dbReference type="EMBL" id="SVA04744.1"/>
    </source>
</evidence>
<evidence type="ECO:0000256" key="1">
    <source>
        <dbReference type="ARBA" id="ARBA00013194"/>
    </source>
</evidence>
<feature type="domain" description="PPIase cyclophilin-type" evidence="4">
    <location>
        <begin position="49"/>
        <end position="207"/>
    </location>
</feature>
<dbReference type="InterPro" id="IPR029000">
    <property type="entry name" value="Cyclophilin-like_dom_sf"/>
</dbReference>
<feature type="domain" description="PPIase cyclophilin-type" evidence="4">
    <location>
        <begin position="238"/>
        <end position="382"/>
    </location>
</feature>
<dbReference type="PANTHER" id="PTHR45625:SF4">
    <property type="entry name" value="PEPTIDYLPROLYL ISOMERASE DOMAIN AND WD REPEAT-CONTAINING PROTEIN 1"/>
    <property type="match status" value="1"/>
</dbReference>
<evidence type="ECO:0000256" key="2">
    <source>
        <dbReference type="ARBA" id="ARBA00023110"/>
    </source>
</evidence>
<dbReference type="SUPFAM" id="SSF50891">
    <property type="entry name" value="Cyclophilin-like"/>
    <property type="match status" value="2"/>
</dbReference>
<organism evidence="5">
    <name type="scientific">marine metagenome</name>
    <dbReference type="NCBI Taxonomy" id="408172"/>
    <lineage>
        <taxon>unclassified sequences</taxon>
        <taxon>metagenomes</taxon>
        <taxon>ecological metagenomes</taxon>
    </lineage>
</organism>
<dbReference type="PROSITE" id="PS50072">
    <property type="entry name" value="CSA_PPIASE_2"/>
    <property type="match status" value="2"/>
</dbReference>
<protein>
    <recommendedName>
        <fullName evidence="1">peptidylprolyl isomerase</fullName>
        <ecNumber evidence="1">5.2.1.8</ecNumber>
    </recommendedName>
</protein>
<proteinExistence type="predicted"/>
<dbReference type="EC" id="5.2.1.8" evidence="1"/>
<dbReference type="InterPro" id="IPR044666">
    <property type="entry name" value="Cyclophilin_A-like"/>
</dbReference>
<dbReference type="PRINTS" id="PR00153">
    <property type="entry name" value="CSAPPISMRASE"/>
</dbReference>
<gene>
    <name evidence="5" type="ORF">METZ01_LOCUS57598</name>
</gene>
<dbReference type="PANTHER" id="PTHR45625">
    <property type="entry name" value="PEPTIDYL-PROLYL CIS-TRANS ISOMERASE-RELATED"/>
    <property type="match status" value="1"/>
</dbReference>
<accession>A0A381SMU6</accession>